<dbReference type="InterPro" id="IPR044063">
    <property type="entry name" value="ZF_RING_GID"/>
</dbReference>
<comment type="subcellular location">
    <subcellularLocation>
        <location evidence="1">Cytoplasm</location>
    </subcellularLocation>
</comment>
<dbReference type="InterPro" id="IPR045098">
    <property type="entry name" value="Fyv10_fam"/>
</dbReference>
<evidence type="ECO:0000256" key="2">
    <source>
        <dbReference type="ARBA" id="ARBA00022490"/>
    </source>
</evidence>
<dbReference type="GO" id="GO:0005737">
    <property type="term" value="C:cytoplasm"/>
    <property type="evidence" value="ECO:0007669"/>
    <property type="project" value="UniProtKB-SubCell"/>
</dbReference>
<evidence type="ECO:0000259" key="8">
    <source>
        <dbReference type="PROSITE" id="PS51867"/>
    </source>
</evidence>
<keyword evidence="5" id="KW-0862">Zinc</keyword>
<evidence type="ECO:0000259" key="7">
    <source>
        <dbReference type="PROSITE" id="PS50897"/>
    </source>
</evidence>
<dbReference type="InterPro" id="IPR006594">
    <property type="entry name" value="LisH"/>
</dbReference>
<dbReference type="EMBL" id="VRMN01000001">
    <property type="protein sequence ID" value="KAA8499418.1"/>
    <property type="molecule type" value="Genomic_DNA"/>
</dbReference>
<evidence type="ECO:0000256" key="3">
    <source>
        <dbReference type="ARBA" id="ARBA00022723"/>
    </source>
</evidence>
<dbReference type="PANTHER" id="PTHR12170:SF2">
    <property type="entry name" value="E3 UBIQUITIN-PROTEIN TRANSFERASE MAEA"/>
    <property type="match status" value="1"/>
</dbReference>
<dbReference type="SUPFAM" id="SSF57850">
    <property type="entry name" value="RING/U-box"/>
    <property type="match status" value="1"/>
</dbReference>
<dbReference type="InterPro" id="IPR024964">
    <property type="entry name" value="CTLH/CRA"/>
</dbReference>
<evidence type="ECO:0000256" key="5">
    <source>
        <dbReference type="ARBA" id="ARBA00022833"/>
    </source>
</evidence>
<reference evidence="9" key="2">
    <citation type="submission" date="2019-09" db="EMBL/GenBank/DDBJ databases">
        <title>Expansion of phycobilisome linker gene families in mesophilic red algae.</title>
        <authorList>
            <person name="Lee J."/>
        </authorList>
    </citation>
    <scope>NUCLEOTIDE SEQUENCE [LARGE SCALE GENOMIC DNA]</scope>
    <source>
        <strain evidence="9">CCMP 1328</strain>
        <tissue evidence="9">Unicellular</tissue>
    </source>
</reference>
<gene>
    <name evidence="9" type="ORF">FVE85_3863</name>
    <name evidence="10" type="ORF">FVE85_7003</name>
</gene>
<dbReference type="InterPro" id="IPR006595">
    <property type="entry name" value="CTLH_C"/>
</dbReference>
<keyword evidence="4 6" id="KW-0863">Zinc-finger</keyword>
<organism evidence="9 11">
    <name type="scientific">Porphyridium purpureum</name>
    <name type="common">Red alga</name>
    <name type="synonym">Porphyridium cruentum</name>
    <dbReference type="NCBI Taxonomy" id="35688"/>
    <lineage>
        <taxon>Eukaryota</taxon>
        <taxon>Rhodophyta</taxon>
        <taxon>Bangiophyceae</taxon>
        <taxon>Porphyridiales</taxon>
        <taxon>Porphyridiaceae</taxon>
        <taxon>Porphyridium</taxon>
    </lineage>
</organism>
<dbReference type="SMART" id="SM00757">
    <property type="entry name" value="CRA"/>
    <property type="match status" value="1"/>
</dbReference>
<evidence type="ECO:0000313" key="11">
    <source>
        <dbReference type="Proteomes" id="UP000324585"/>
    </source>
</evidence>
<evidence type="ECO:0000256" key="6">
    <source>
        <dbReference type="PROSITE-ProRule" id="PRU01215"/>
    </source>
</evidence>
<dbReference type="SMART" id="SM00668">
    <property type="entry name" value="CTLH"/>
    <property type="match status" value="1"/>
</dbReference>
<protein>
    <submittedName>
        <fullName evidence="9">Macrophage erythroblast attacher</fullName>
    </submittedName>
</protein>
<keyword evidence="2" id="KW-0963">Cytoplasm</keyword>
<proteinExistence type="predicted"/>
<dbReference type="GO" id="GO:0034657">
    <property type="term" value="C:GID complex"/>
    <property type="evidence" value="ECO:0007669"/>
    <property type="project" value="TreeGrafter"/>
</dbReference>
<evidence type="ECO:0000313" key="10">
    <source>
        <dbReference type="EMBL" id="KAA8499418.1"/>
    </source>
</evidence>
<dbReference type="GO" id="GO:0005634">
    <property type="term" value="C:nucleus"/>
    <property type="evidence" value="ECO:0007669"/>
    <property type="project" value="TreeGrafter"/>
</dbReference>
<comment type="caution">
    <text evidence="9">The sequence shown here is derived from an EMBL/GenBank/DDBJ whole genome shotgun (WGS) entry which is preliminary data.</text>
</comment>
<keyword evidence="11" id="KW-1185">Reference proteome</keyword>
<dbReference type="PROSITE" id="PS50897">
    <property type="entry name" value="CTLH"/>
    <property type="match status" value="1"/>
</dbReference>
<name>A0A5J4YRI5_PORPP</name>
<dbReference type="EMBL" id="VRMN01000005">
    <property type="protein sequence ID" value="KAA8493888.1"/>
    <property type="molecule type" value="Genomic_DNA"/>
</dbReference>
<dbReference type="OMA" id="ANHETAR"/>
<feature type="domain" description="RING-Gid-type" evidence="8">
    <location>
        <begin position="348"/>
        <end position="416"/>
    </location>
</feature>
<evidence type="ECO:0000256" key="1">
    <source>
        <dbReference type="ARBA" id="ARBA00004496"/>
    </source>
</evidence>
<keyword evidence="3" id="KW-0479">Metal-binding</keyword>
<dbReference type="OrthoDB" id="1933455at2759"/>
<accession>A0A5J4YRI5</accession>
<dbReference type="SMART" id="SM00667">
    <property type="entry name" value="LisH"/>
    <property type="match status" value="1"/>
</dbReference>
<evidence type="ECO:0000256" key="4">
    <source>
        <dbReference type="ARBA" id="ARBA00022771"/>
    </source>
</evidence>
<sequence length="440" mass="49741">MELEYAVLKVPSEALMKHFRASKKAVDKEVESCVALMNEYNAALSASTWPTAGSSQQHQLLKDRLDKQIARLKTLKKKWVVLCQAEQKALDVLRVRVQYVKRYFEIVEGYEENGTNDGTGAASAGEEMSDKGACDPSTKALRLLQWQKTRLYRILVDHILREGLYSSAQKLAKEAGVENLVDVDVFLTRAKVIESLGAGDCTEAFKWCVENKRRLAKINSTFEFRLRLQEFVELRRAGKIAEATQYARKHLSVGMTMSQDGMTTQFQTVMALLAFEPDTRCEPYASLYAKERWKDLIAIFKNDSYMLHGLTHESLLSILIKAGVSSLKTRFCFAHDADGDTFEYNVNCPTCNEPFQSLARDLPFSHHVHSVLVCKITGKLMNEHNAPIVLPNGNVYSESALESMAKESGMVFDPRTREHFVYPPSNPNDPAAEFKRVFIM</sequence>
<dbReference type="Pfam" id="PF10607">
    <property type="entry name" value="CTLH"/>
    <property type="match status" value="1"/>
</dbReference>
<dbReference type="AlphaFoldDB" id="A0A5J4YRI5"/>
<dbReference type="InterPro" id="IPR013144">
    <property type="entry name" value="CRA_dom"/>
</dbReference>
<reference evidence="11" key="1">
    <citation type="journal article" date="2019" name="Nat. Commun.">
        <title>Expansion of phycobilisome linker gene families in mesophilic red algae.</title>
        <authorList>
            <person name="Lee J."/>
            <person name="Kim D."/>
            <person name="Bhattacharya D."/>
            <person name="Yoon H.S."/>
        </authorList>
    </citation>
    <scope>NUCLEOTIDE SEQUENCE [LARGE SCALE GENOMIC DNA]</scope>
    <source>
        <strain evidence="11">CCMP 1328</strain>
    </source>
</reference>
<dbReference type="GO" id="GO:0008270">
    <property type="term" value="F:zinc ion binding"/>
    <property type="evidence" value="ECO:0007669"/>
    <property type="project" value="UniProtKB-KW"/>
</dbReference>
<dbReference type="PROSITE" id="PS51867">
    <property type="entry name" value="ZF_RING_GID"/>
    <property type="match status" value="1"/>
</dbReference>
<dbReference type="CDD" id="cd16659">
    <property type="entry name" value="RING-Ubox_Emp"/>
    <property type="match status" value="1"/>
</dbReference>
<dbReference type="Proteomes" id="UP000324585">
    <property type="component" value="Unassembled WGS sequence"/>
</dbReference>
<evidence type="ECO:0000313" key="9">
    <source>
        <dbReference type="EMBL" id="KAA8493888.1"/>
    </source>
</evidence>
<dbReference type="PANTHER" id="PTHR12170">
    <property type="entry name" value="MACROPHAGE ERYTHROBLAST ATTACHER-RELATED"/>
    <property type="match status" value="1"/>
</dbReference>
<dbReference type="GO" id="GO:0061630">
    <property type="term" value="F:ubiquitin protein ligase activity"/>
    <property type="evidence" value="ECO:0007669"/>
    <property type="project" value="InterPro"/>
</dbReference>
<feature type="domain" description="CTLH" evidence="7">
    <location>
        <begin position="185"/>
        <end position="242"/>
    </location>
</feature>
<feature type="zinc finger region" description="RING-Gid-type" evidence="6">
    <location>
        <begin position="348"/>
        <end position="416"/>
    </location>
</feature>
<dbReference type="GO" id="GO:0043161">
    <property type="term" value="P:proteasome-mediated ubiquitin-dependent protein catabolic process"/>
    <property type="evidence" value="ECO:0007669"/>
    <property type="project" value="InterPro"/>
</dbReference>
<dbReference type="PROSITE" id="PS50896">
    <property type="entry name" value="LISH"/>
    <property type="match status" value="1"/>
</dbReference>